<dbReference type="AlphaFoldDB" id="A0A4Q7LAX7"/>
<evidence type="ECO:0000313" key="2">
    <source>
        <dbReference type="EMBL" id="RZS46790.1"/>
    </source>
</evidence>
<dbReference type="PANTHER" id="PTHR33525:SF4">
    <property type="entry name" value="CYCLIC DI-GMP PHOSPHODIESTERASE CDGJ"/>
    <property type="match status" value="1"/>
</dbReference>
<proteinExistence type="predicted"/>
<evidence type="ECO:0000259" key="1">
    <source>
        <dbReference type="PROSITE" id="PS51833"/>
    </source>
</evidence>
<dbReference type="InterPro" id="IPR013976">
    <property type="entry name" value="HDOD"/>
</dbReference>
<accession>A0A4Q7LAX7</accession>
<dbReference type="Pfam" id="PF08668">
    <property type="entry name" value="HDOD"/>
    <property type="match status" value="1"/>
</dbReference>
<dbReference type="EMBL" id="SGWV01000013">
    <property type="protein sequence ID" value="RZS46790.1"/>
    <property type="molecule type" value="Genomic_DNA"/>
</dbReference>
<reference evidence="2 3" key="1">
    <citation type="submission" date="2019-02" db="EMBL/GenBank/DDBJ databases">
        <title>Genomic Encyclopedia of Type Strains, Phase IV (KMG-IV): sequencing the most valuable type-strain genomes for metagenomic binning, comparative biology and taxonomic classification.</title>
        <authorList>
            <person name="Goeker M."/>
        </authorList>
    </citation>
    <scope>NUCLEOTIDE SEQUENCE [LARGE SCALE GENOMIC DNA]</scope>
    <source>
        <strain evidence="2 3">DSM 10617</strain>
    </source>
</reference>
<dbReference type="PROSITE" id="PS51833">
    <property type="entry name" value="HDOD"/>
    <property type="match status" value="1"/>
</dbReference>
<sequence>MWRGQHRVAMTLPEELRRLQIALPACPRALLDLQALLREPAVHAQACADVISADMALAAEVVKTVNSAMFGLLRRVDHVGEALRFLGNDQVMAITLQTALRRAFPPTPLMDRIWGGAARLAWVMGRAAVPLDLDPWLAHSAGLFAASGAAVFASRKDLFPGGYDLLFDTHTHDPQALADAEIKAIGVGNHAVGSALCAQWGLSNQVVRYVRARATPSQTWMAMDLPVRRLLVLSRSIETAGLSEDTIPLPAHLAELTGWTNERYIAIIQAVLDEHLRRSAALT</sequence>
<dbReference type="SUPFAM" id="SSF109604">
    <property type="entry name" value="HD-domain/PDEase-like"/>
    <property type="match status" value="1"/>
</dbReference>
<dbReference type="Proteomes" id="UP000293433">
    <property type="component" value="Unassembled WGS sequence"/>
</dbReference>
<dbReference type="PANTHER" id="PTHR33525">
    <property type="match status" value="1"/>
</dbReference>
<comment type="caution">
    <text evidence="2">The sequence shown here is derived from an EMBL/GenBank/DDBJ whole genome shotgun (WGS) entry which is preliminary data.</text>
</comment>
<protein>
    <submittedName>
        <fullName evidence="2">HDOD domain-containing protein</fullName>
    </submittedName>
</protein>
<dbReference type="OrthoDB" id="9770715at2"/>
<dbReference type="Gene3D" id="1.10.3210.10">
    <property type="entry name" value="Hypothetical protein af1432"/>
    <property type="match status" value="1"/>
</dbReference>
<name>A0A4Q7LAX7_9BURK</name>
<gene>
    <name evidence="2" type="ORF">EV685_3821</name>
</gene>
<feature type="domain" description="HDOD" evidence="1">
    <location>
        <begin position="23"/>
        <end position="216"/>
    </location>
</feature>
<organism evidence="2 3">
    <name type="scientific">Sphaerotilus mobilis</name>
    <dbReference type="NCBI Taxonomy" id="47994"/>
    <lineage>
        <taxon>Bacteria</taxon>
        <taxon>Pseudomonadati</taxon>
        <taxon>Pseudomonadota</taxon>
        <taxon>Betaproteobacteria</taxon>
        <taxon>Burkholderiales</taxon>
        <taxon>Sphaerotilaceae</taxon>
        <taxon>Sphaerotilus</taxon>
    </lineage>
</organism>
<keyword evidence="3" id="KW-1185">Reference proteome</keyword>
<dbReference type="InterPro" id="IPR052340">
    <property type="entry name" value="RNase_Y/CdgJ"/>
</dbReference>
<evidence type="ECO:0000313" key="3">
    <source>
        <dbReference type="Proteomes" id="UP000293433"/>
    </source>
</evidence>